<dbReference type="InterPro" id="IPR050237">
    <property type="entry name" value="ATP-dep_AMP-bd_enzyme"/>
</dbReference>
<dbReference type="GO" id="GO:0016874">
    <property type="term" value="F:ligase activity"/>
    <property type="evidence" value="ECO:0007669"/>
    <property type="project" value="UniProtKB-KW"/>
</dbReference>
<proteinExistence type="predicted"/>
<dbReference type="InterPro" id="IPR020845">
    <property type="entry name" value="AMP-binding_CS"/>
</dbReference>
<dbReference type="SUPFAM" id="SSF56801">
    <property type="entry name" value="Acetyl-CoA synthetase-like"/>
    <property type="match status" value="1"/>
</dbReference>
<dbReference type="InterPro" id="IPR042099">
    <property type="entry name" value="ANL_N_sf"/>
</dbReference>
<evidence type="ECO:0000313" key="4">
    <source>
        <dbReference type="Proteomes" id="UP001221597"/>
    </source>
</evidence>
<feature type="domain" description="AMP-dependent synthetase/ligase" evidence="1">
    <location>
        <begin position="32"/>
        <end position="396"/>
    </location>
</feature>
<dbReference type="InterPro" id="IPR000873">
    <property type="entry name" value="AMP-dep_synth/lig_dom"/>
</dbReference>
<protein>
    <submittedName>
        <fullName evidence="3">Long-chain fatty acid--CoA ligase</fullName>
    </submittedName>
</protein>
<dbReference type="PROSITE" id="PS00455">
    <property type="entry name" value="AMP_BINDING"/>
    <property type="match status" value="1"/>
</dbReference>
<evidence type="ECO:0000259" key="2">
    <source>
        <dbReference type="Pfam" id="PF13193"/>
    </source>
</evidence>
<accession>A0ABY8IV01</accession>
<reference evidence="3 4" key="1">
    <citation type="submission" date="2023-04" db="EMBL/GenBank/DDBJ databases">
        <title>Genome sequence of Halobacillus naozhouensis KACC 21980.</title>
        <authorList>
            <person name="Kim S."/>
            <person name="Heo J."/>
            <person name="Kwon S.-W."/>
        </authorList>
    </citation>
    <scope>NUCLEOTIDE SEQUENCE [LARGE SCALE GENOMIC DNA]</scope>
    <source>
        <strain evidence="3 4">KCTC 13234</strain>
    </source>
</reference>
<keyword evidence="3" id="KW-0436">Ligase</keyword>
<sequence length="543" mass="61059">MQGITSRPWKKYHAGQPDQSQFPQVSLYEMLTESAKKYGDQTAVTWNERKITYRELKQRTDKLAGSWHNMNFEKGERIGLMVGNHPDYIVSYYAAHALGLIVVQLNPSYTPRELMQILTDADVSYIVADARSVDKIKEIDKIFSFKAMMVSEIDSVPPDGFLKLADIIQSGTKLDSSVPIDLKEEVAVIQYTGGTTGKVKGAMLTQYNLTTNVYQSYLMYKQRAEPGKEVILAATPLYHVYAMTSAMNLGIYMGANILLIPKFDVDQVMDLIKKYQPTFFPGVPKMYISFVNYPEAEAYGLDCFKVCSSGSAPLPVEVLKRFESVSGVKILEGFGMSETSPTTHRTQLSGDIKVGSIGIPVPETDCCIVDEDHQVLGTNSVGELLVKGPQIMKGYWNNPAETRHALQDGWLFTGDLAMMDEDGYFYIVGRKKEMIINGGFNIYPQEIESVLYEHPDVKESAVVGIPDREKGEIVKAYLVAKDGHTIDLEEIKGHCYRNLTRYKVPKQFEVMEELPRNTVGKLLKRTLVQEEKRKLAEEESNHA</sequence>
<dbReference type="Proteomes" id="UP001221597">
    <property type="component" value="Chromosome"/>
</dbReference>
<feature type="domain" description="AMP-binding enzyme C-terminal" evidence="2">
    <location>
        <begin position="446"/>
        <end position="521"/>
    </location>
</feature>
<dbReference type="Pfam" id="PF13193">
    <property type="entry name" value="AMP-binding_C"/>
    <property type="match status" value="1"/>
</dbReference>
<evidence type="ECO:0000259" key="1">
    <source>
        <dbReference type="Pfam" id="PF00501"/>
    </source>
</evidence>
<gene>
    <name evidence="3" type="ORF">P9989_16640</name>
</gene>
<dbReference type="Gene3D" id="3.40.50.12780">
    <property type="entry name" value="N-terminal domain of ligase-like"/>
    <property type="match status" value="1"/>
</dbReference>
<keyword evidence="4" id="KW-1185">Reference proteome</keyword>
<dbReference type="Pfam" id="PF00501">
    <property type="entry name" value="AMP-binding"/>
    <property type="match status" value="1"/>
</dbReference>
<organism evidence="3 4">
    <name type="scientific">Halobacillus naozhouensis</name>
    <dbReference type="NCBI Taxonomy" id="554880"/>
    <lineage>
        <taxon>Bacteria</taxon>
        <taxon>Bacillati</taxon>
        <taxon>Bacillota</taxon>
        <taxon>Bacilli</taxon>
        <taxon>Bacillales</taxon>
        <taxon>Bacillaceae</taxon>
        <taxon>Halobacillus</taxon>
    </lineage>
</organism>
<evidence type="ECO:0000313" key="3">
    <source>
        <dbReference type="EMBL" id="WFT73982.1"/>
    </source>
</evidence>
<dbReference type="InterPro" id="IPR045851">
    <property type="entry name" value="AMP-bd_C_sf"/>
</dbReference>
<dbReference type="Gene3D" id="3.30.300.30">
    <property type="match status" value="1"/>
</dbReference>
<dbReference type="EMBL" id="CP121671">
    <property type="protein sequence ID" value="WFT73982.1"/>
    <property type="molecule type" value="Genomic_DNA"/>
</dbReference>
<dbReference type="RefSeq" id="WP_283075986.1">
    <property type="nucleotide sequence ID" value="NZ_CP121671.1"/>
</dbReference>
<dbReference type="CDD" id="cd05936">
    <property type="entry name" value="FC-FACS_FadD_like"/>
    <property type="match status" value="1"/>
</dbReference>
<dbReference type="InterPro" id="IPR025110">
    <property type="entry name" value="AMP-bd_C"/>
</dbReference>
<dbReference type="PANTHER" id="PTHR43767">
    <property type="entry name" value="LONG-CHAIN-FATTY-ACID--COA LIGASE"/>
    <property type="match status" value="1"/>
</dbReference>
<dbReference type="PANTHER" id="PTHR43767:SF12">
    <property type="entry name" value="AMP-DEPENDENT SYNTHETASE AND LIGASE"/>
    <property type="match status" value="1"/>
</dbReference>
<name>A0ABY8IV01_9BACI</name>